<dbReference type="SMART" id="SM00488">
    <property type="entry name" value="DEXDc2"/>
    <property type="match status" value="1"/>
</dbReference>
<dbReference type="PANTHER" id="PTHR11472:SF34">
    <property type="entry name" value="REGULATOR OF TELOMERE ELONGATION HELICASE 1"/>
    <property type="match status" value="1"/>
</dbReference>
<dbReference type="Pfam" id="PF04851">
    <property type="entry name" value="ResIII"/>
    <property type="match status" value="1"/>
</dbReference>
<keyword evidence="8" id="KW-0347">Helicase</keyword>
<keyword evidence="5" id="KW-0067">ATP-binding</keyword>
<keyword evidence="1" id="KW-0411">Iron-sulfur</keyword>
<dbReference type="GO" id="GO:0003677">
    <property type="term" value="F:DNA binding"/>
    <property type="evidence" value="ECO:0007669"/>
    <property type="project" value="InterPro"/>
</dbReference>
<evidence type="ECO:0000256" key="5">
    <source>
        <dbReference type="ARBA" id="ARBA00022840"/>
    </source>
</evidence>
<dbReference type="GO" id="GO:0006281">
    <property type="term" value="P:DNA repair"/>
    <property type="evidence" value="ECO:0007669"/>
    <property type="project" value="UniProtKB-KW"/>
</dbReference>
<evidence type="ECO:0000256" key="6">
    <source>
        <dbReference type="ARBA" id="ARBA00023204"/>
    </source>
</evidence>
<dbReference type="InterPro" id="IPR006554">
    <property type="entry name" value="Helicase-like_DEXD_c2"/>
</dbReference>
<feature type="domain" description="Helicase ATP-binding" evidence="7">
    <location>
        <begin position="7"/>
        <end position="243"/>
    </location>
</feature>
<dbReference type="InterPro" id="IPR014001">
    <property type="entry name" value="Helicase_ATP-bd"/>
</dbReference>
<dbReference type="GO" id="GO:0005524">
    <property type="term" value="F:ATP binding"/>
    <property type="evidence" value="ECO:0007669"/>
    <property type="project" value="UniProtKB-KW"/>
</dbReference>
<evidence type="ECO:0000256" key="4">
    <source>
        <dbReference type="ARBA" id="ARBA00022801"/>
    </source>
</evidence>
<dbReference type="PROSITE" id="PS51193">
    <property type="entry name" value="HELICASE_ATP_BIND_2"/>
    <property type="match status" value="1"/>
</dbReference>
<dbReference type="Gene3D" id="3.40.50.300">
    <property type="entry name" value="P-loop containing nucleotide triphosphate hydrolases"/>
    <property type="match status" value="2"/>
</dbReference>
<keyword evidence="2" id="KW-0547">Nucleotide-binding</keyword>
<evidence type="ECO:0000259" key="7">
    <source>
        <dbReference type="PROSITE" id="PS51193"/>
    </source>
</evidence>
<dbReference type="EMBL" id="KF900995">
    <property type="protein sequence ID" value="AIF14220.1"/>
    <property type="molecule type" value="Genomic_DNA"/>
</dbReference>
<keyword evidence="1" id="KW-0408">Iron</keyword>
<dbReference type="PANTHER" id="PTHR11472">
    <property type="entry name" value="DNA REPAIR DEAD HELICASE RAD3/XP-D SUBFAMILY MEMBER"/>
    <property type="match status" value="1"/>
</dbReference>
<keyword evidence="6" id="KW-0234">DNA repair</keyword>
<dbReference type="InterPro" id="IPR006935">
    <property type="entry name" value="Helicase/UvrB_N"/>
</dbReference>
<evidence type="ECO:0000256" key="2">
    <source>
        <dbReference type="ARBA" id="ARBA00022741"/>
    </source>
</evidence>
<keyword evidence="3" id="KW-0227">DNA damage</keyword>
<dbReference type="InterPro" id="IPR045028">
    <property type="entry name" value="DinG/Rad3-like"/>
</dbReference>
<evidence type="ECO:0000256" key="1">
    <source>
        <dbReference type="ARBA" id="ARBA00022485"/>
    </source>
</evidence>
<keyword evidence="1" id="KW-0004">4Fe-4S</keyword>
<evidence type="ECO:0000313" key="8">
    <source>
        <dbReference type="EMBL" id="AIF14220.1"/>
    </source>
</evidence>
<reference evidence="8" key="1">
    <citation type="journal article" date="2014" name="Genome Biol. Evol.">
        <title>Pangenome evidence for extensive interdomain horizontal transfer affecting lineage core and shell genes in uncultured planktonic thaumarchaeota and euryarchaeota.</title>
        <authorList>
            <person name="Deschamps P."/>
            <person name="Zivanovic Y."/>
            <person name="Moreira D."/>
            <person name="Rodriguez-Valera F."/>
            <person name="Lopez-Garcia P."/>
        </authorList>
    </citation>
    <scope>NUCLEOTIDE SEQUENCE</scope>
</reference>
<sequence>MSSQSTILKSFPKEFVPRPLQEKLIREIQEKIDSGVKVVLLSAPTGIGKSLIAASVAGYFGSSFVVTASKHLQDQYTKDMPWFKPNKGMPNFACHRMMDKHGIELTERDFAVQNKWTCDMGTCFDKKTKKECKYKPKLTDVAEGKIKSDDCLYYLQKYQSLISSHSIWNYASYFQMMKYQKEKYAQYLNKKVAIFDEAHRIEDQIIQFVGIDIYERNLNECKIDVENYDLEDIDDVMKLSDGLSESYARQISNLENSSAFAQNPDYEVVQTLENKYKKYAEARSEIYSNKQNFILNKPYFDEGGKFRSLSVKPLDISKYVSTFFEHPVQIFMSATIDKESFCENTGFDPGTVEIVDTEVSPFPIENRKVEFSDVKRLNYNSTRDDELLVIKKIDEIMTKYSDKKGLVLTSSKSRCFEILENLSQENKKRIRICHSFNANGKTQDQVVQDHAESENGVLLSSSLWEGVDLKEDLSRFQIVAKAPYPMLSETRTKIKMEKYPLWYKAQAIMKLLQGFGRSIRDYGDWADTYVLDSAAHELLIMNRKMVPHAYHDIIFPSSFKEFLG</sequence>
<dbReference type="SMART" id="SM00491">
    <property type="entry name" value="HELICc2"/>
    <property type="match status" value="1"/>
</dbReference>
<organism evidence="8">
    <name type="scientific">uncultured marine thaumarchaeote KM3_66_E12</name>
    <dbReference type="NCBI Taxonomy" id="1456229"/>
    <lineage>
        <taxon>Archaea</taxon>
        <taxon>Nitrososphaerota</taxon>
        <taxon>environmental samples</taxon>
    </lineage>
</organism>
<keyword evidence="4" id="KW-0378">Hydrolase</keyword>
<accession>A0A075HG84</accession>
<dbReference type="SMART" id="SM00487">
    <property type="entry name" value="DEXDc"/>
    <property type="match status" value="1"/>
</dbReference>
<dbReference type="InterPro" id="IPR014013">
    <property type="entry name" value="Helic_SF1/SF2_ATP-bd_DinG/Rad3"/>
</dbReference>
<dbReference type="GO" id="GO:0051539">
    <property type="term" value="F:4 iron, 4 sulfur cluster binding"/>
    <property type="evidence" value="ECO:0007669"/>
    <property type="project" value="UniProtKB-KW"/>
</dbReference>
<dbReference type="GO" id="GO:0003678">
    <property type="term" value="F:DNA helicase activity"/>
    <property type="evidence" value="ECO:0007669"/>
    <property type="project" value="InterPro"/>
</dbReference>
<name>A0A075HG84_9ARCH</name>
<keyword evidence="1" id="KW-0479">Metal-binding</keyword>
<evidence type="ECO:0000256" key="3">
    <source>
        <dbReference type="ARBA" id="ARBA00022763"/>
    </source>
</evidence>
<dbReference type="GO" id="GO:0016818">
    <property type="term" value="F:hydrolase activity, acting on acid anhydrides, in phosphorus-containing anhydrides"/>
    <property type="evidence" value="ECO:0007669"/>
    <property type="project" value="InterPro"/>
</dbReference>
<dbReference type="Pfam" id="PF13307">
    <property type="entry name" value="Helicase_C_2"/>
    <property type="match status" value="1"/>
</dbReference>
<dbReference type="AlphaFoldDB" id="A0A075HG84"/>
<dbReference type="SUPFAM" id="SSF52540">
    <property type="entry name" value="P-loop containing nucleoside triphosphate hydrolases"/>
    <property type="match status" value="2"/>
</dbReference>
<dbReference type="InterPro" id="IPR027417">
    <property type="entry name" value="P-loop_NTPase"/>
</dbReference>
<protein>
    <submittedName>
        <fullName evidence="8">Rad3-related DNA helicase</fullName>
    </submittedName>
</protein>
<proteinExistence type="predicted"/>
<dbReference type="InterPro" id="IPR006555">
    <property type="entry name" value="ATP-dep_Helicase_C"/>
</dbReference>